<keyword evidence="1" id="KW-1133">Transmembrane helix</keyword>
<keyword evidence="1" id="KW-0812">Transmembrane</keyword>
<reference evidence="2" key="1">
    <citation type="submission" date="2020-10" db="EMBL/GenBank/DDBJ databases">
        <authorList>
            <person name="Roach M.J.R."/>
        </authorList>
    </citation>
    <scope>NUCLEOTIDE SEQUENCE</scope>
    <source>
        <strain evidence="2">CBS 1945</strain>
    </source>
</reference>
<feature type="transmembrane region" description="Helical" evidence="1">
    <location>
        <begin position="462"/>
        <end position="483"/>
    </location>
</feature>
<gene>
    <name evidence="2" type="ORF">FOA43_003100</name>
</gene>
<feature type="transmembrane region" description="Helical" evidence="1">
    <location>
        <begin position="232"/>
        <end position="252"/>
    </location>
</feature>
<dbReference type="RefSeq" id="XP_038779305.1">
    <property type="nucleotide sequence ID" value="XM_038923377.1"/>
</dbReference>
<feature type="transmembrane region" description="Helical" evidence="1">
    <location>
        <begin position="96"/>
        <end position="116"/>
    </location>
</feature>
<dbReference type="Proteomes" id="UP000662931">
    <property type="component" value="Chromosome 3"/>
</dbReference>
<dbReference type="EMBL" id="CP064814">
    <property type="protein sequence ID" value="QPG75740.1"/>
    <property type="molecule type" value="Genomic_DNA"/>
</dbReference>
<feature type="transmembrane region" description="Helical" evidence="1">
    <location>
        <begin position="383"/>
        <end position="402"/>
    </location>
</feature>
<feature type="transmembrane region" description="Helical" evidence="1">
    <location>
        <begin position="495"/>
        <end position="513"/>
    </location>
</feature>
<organism evidence="2 3">
    <name type="scientific">Eeniella nana</name>
    <name type="common">Yeast</name>
    <name type="synonym">Brettanomyces nanus</name>
    <dbReference type="NCBI Taxonomy" id="13502"/>
    <lineage>
        <taxon>Eukaryota</taxon>
        <taxon>Fungi</taxon>
        <taxon>Dikarya</taxon>
        <taxon>Ascomycota</taxon>
        <taxon>Saccharomycotina</taxon>
        <taxon>Pichiomycetes</taxon>
        <taxon>Pichiales</taxon>
        <taxon>Pichiaceae</taxon>
        <taxon>Brettanomyces</taxon>
    </lineage>
</organism>
<feature type="transmembrane region" description="Helical" evidence="1">
    <location>
        <begin position="349"/>
        <end position="371"/>
    </location>
</feature>
<feature type="transmembrane region" description="Helical" evidence="1">
    <location>
        <begin position="272"/>
        <end position="291"/>
    </location>
</feature>
<evidence type="ECO:0000256" key="1">
    <source>
        <dbReference type="SAM" id="Phobius"/>
    </source>
</evidence>
<dbReference type="KEGG" id="bnn:FOA43_003100"/>
<accession>A0A875RQ14</accession>
<dbReference type="Pfam" id="PF04120">
    <property type="entry name" value="Iron_permease"/>
    <property type="match status" value="2"/>
</dbReference>
<name>A0A875RQ14_EENNA</name>
<evidence type="ECO:0000313" key="2">
    <source>
        <dbReference type="EMBL" id="QPG75740.1"/>
    </source>
</evidence>
<dbReference type="InterPro" id="IPR007251">
    <property type="entry name" value="Iron_permease_Fet4"/>
</dbReference>
<protein>
    <submittedName>
        <fullName evidence="2">Uncharacterized protein</fullName>
    </submittedName>
</protein>
<dbReference type="GO" id="GO:0055085">
    <property type="term" value="P:transmembrane transport"/>
    <property type="evidence" value="ECO:0007669"/>
    <property type="project" value="InterPro"/>
</dbReference>
<dbReference type="AlphaFoldDB" id="A0A875RQ14"/>
<proteinExistence type="predicted"/>
<dbReference type="OrthoDB" id="2224262at2759"/>
<dbReference type="GeneID" id="62196501"/>
<keyword evidence="3" id="KW-1185">Reference proteome</keyword>
<evidence type="ECO:0000313" key="3">
    <source>
        <dbReference type="Proteomes" id="UP000662931"/>
    </source>
</evidence>
<sequence>MVSFSTKVKRTFLPKKRTSLTVKSDLIAPSKLGNPSAAENASLSGVSWADDTDQDQDLDEKDGNIDKFKIKDDYNSGYISPVDRMVVKVVHWSGSASAFFLSATILVLWAIVGIVYKAPDTWQIVMQDGQSIQCYIWDTLLMRQQLDDNNEFLRLYGRLKSRYVTHKRLLQFMQSGKGKVRSKDIMTEVTMEGDSDVEEHNKLESQIKLTGEGWFDRMCSFISHCIGSLPMVIIYWIGVFVWIACGSLNLRTSNTAPFSASNPEYAKWSDEWQMYINTAVAVVLLTTSVILENVRARNNKFVQEQIGHIGAVDCQVESIGRYTTGDMDDNAIIEVPGCERKHFRKMISWYAEVIGTGVGLMLSAGVFVTWISIGHTLKWNSDWWLIIGTYTGLVGYVDGFTLREVYYSITLYEEDKFMELLADSQELLELAGIDYQLRELHEKKNIGHRISAFVSKATSSQYAVVASICTVIGLICIATGLGWSVTGQLICNSPTMIIEAFCMLILIQSHSWADYKRRFVVKQLAVSRNLLLEHVKNIEDA</sequence>
<keyword evidence="1" id="KW-0472">Membrane</keyword>